<dbReference type="Pfam" id="PF00795">
    <property type="entry name" value="CN_hydrolase"/>
    <property type="match status" value="1"/>
</dbReference>
<dbReference type="EMBL" id="AVPF01000001">
    <property type="protein sequence ID" value="KGX91780.1"/>
    <property type="molecule type" value="Genomic_DNA"/>
</dbReference>
<dbReference type="PROSITE" id="PS01227">
    <property type="entry name" value="UPF0012"/>
    <property type="match status" value="1"/>
</dbReference>
<dbReference type="PANTHER" id="PTHR23088:SF50">
    <property type="entry name" value="HYDROLASE YHCX"/>
    <property type="match status" value="1"/>
</dbReference>
<evidence type="ECO:0000259" key="2">
    <source>
        <dbReference type="PROSITE" id="PS50263"/>
    </source>
</evidence>
<evidence type="ECO:0000313" key="4">
    <source>
        <dbReference type="Proteomes" id="UP000030403"/>
    </source>
</evidence>
<protein>
    <submittedName>
        <fullName evidence="3">Hydrolase</fullName>
    </submittedName>
</protein>
<proteinExistence type="inferred from homology"/>
<dbReference type="Gene3D" id="3.60.110.10">
    <property type="entry name" value="Carbon-nitrogen hydrolase"/>
    <property type="match status" value="1"/>
</dbReference>
<dbReference type="InterPro" id="IPR036526">
    <property type="entry name" value="C-N_Hydrolase_sf"/>
</dbReference>
<organism evidence="3 4">
    <name type="scientific">Pontibacillus marinus BH030004 = DSM 16465</name>
    <dbReference type="NCBI Taxonomy" id="1385511"/>
    <lineage>
        <taxon>Bacteria</taxon>
        <taxon>Bacillati</taxon>
        <taxon>Bacillota</taxon>
        <taxon>Bacilli</taxon>
        <taxon>Bacillales</taxon>
        <taxon>Bacillaceae</taxon>
        <taxon>Pontibacillus</taxon>
    </lineage>
</organism>
<accession>A0A0A5GKT7</accession>
<evidence type="ECO:0000256" key="1">
    <source>
        <dbReference type="ARBA" id="ARBA00010613"/>
    </source>
</evidence>
<dbReference type="PROSITE" id="PS50263">
    <property type="entry name" value="CN_HYDROLASE"/>
    <property type="match status" value="1"/>
</dbReference>
<dbReference type="RefSeq" id="WP_027445219.1">
    <property type="nucleotide sequence ID" value="NZ_AULJ01000001.1"/>
</dbReference>
<comment type="similarity">
    <text evidence="1">Belongs to the carbon-nitrogen hydrolase superfamily. NIT1/NIT2 family.</text>
</comment>
<dbReference type="OrthoDB" id="9811121at2"/>
<reference evidence="3 4" key="1">
    <citation type="submission" date="2013-08" db="EMBL/GenBank/DDBJ databases">
        <authorList>
            <person name="Huang J."/>
            <person name="Wang G."/>
        </authorList>
    </citation>
    <scope>NUCLEOTIDE SEQUENCE [LARGE SCALE GENOMIC DNA]</scope>
    <source>
        <strain evidence="3 4">BH030004</strain>
    </source>
</reference>
<dbReference type="InterPro" id="IPR001110">
    <property type="entry name" value="UPF0012_CS"/>
</dbReference>
<feature type="domain" description="CN hydrolase" evidence="2">
    <location>
        <begin position="3"/>
        <end position="258"/>
    </location>
</feature>
<keyword evidence="3" id="KW-0378">Hydrolase</keyword>
<dbReference type="GO" id="GO:0016787">
    <property type="term" value="F:hydrolase activity"/>
    <property type="evidence" value="ECO:0007669"/>
    <property type="project" value="UniProtKB-KW"/>
</dbReference>
<gene>
    <name evidence="3" type="ORF">N783_00585</name>
</gene>
<evidence type="ECO:0000313" key="3">
    <source>
        <dbReference type="EMBL" id="KGX91780.1"/>
    </source>
</evidence>
<dbReference type="InterPro" id="IPR003010">
    <property type="entry name" value="C-N_Hydrolase"/>
</dbReference>
<comment type="caution">
    <text evidence="3">The sequence shown here is derived from an EMBL/GenBank/DDBJ whole genome shotgun (WGS) entry which is preliminary data.</text>
</comment>
<name>A0A0A5GKT7_9BACI</name>
<dbReference type="Proteomes" id="UP000030403">
    <property type="component" value="Unassembled WGS sequence"/>
</dbReference>
<sequence>MKVKAAVVQYKLKDINDKVEFAEQIKGYVKEAMQNNPHFIVFPELITAQLANLNEGEPTEAILGVSEHTDFYINLFKSLSISNNVHIVGGSHIIQDISGSYLNRSYLFYPDGSFECQDKIHLTQWEKQQWELSPAEKVRTFDTKFGRVALLVCYDIEFPEISRYAMEQGANIVFCPSWTVTERGLNRITLCSRSKAIENQLFVVQTGMTGELTRFPEMQVNVAKAGIYSPCDRFFSEDGIIQEGNLNEEMVIFGEMDLDLLHESREDDSSIGIPLIKDMRKDMYSTEFKKQIIRNH</sequence>
<keyword evidence="4" id="KW-1185">Reference proteome</keyword>
<dbReference type="STRING" id="1385511.GCA_000425225_00138"/>
<dbReference type="eggNOG" id="COG0388">
    <property type="taxonomic scope" value="Bacteria"/>
</dbReference>
<dbReference type="PANTHER" id="PTHR23088">
    <property type="entry name" value="NITRILASE-RELATED"/>
    <property type="match status" value="1"/>
</dbReference>
<dbReference type="CDD" id="cd07574">
    <property type="entry name" value="nitrilase_Rim1_like"/>
    <property type="match status" value="1"/>
</dbReference>
<dbReference type="SUPFAM" id="SSF56317">
    <property type="entry name" value="Carbon-nitrogen hydrolase"/>
    <property type="match status" value="1"/>
</dbReference>
<dbReference type="AlphaFoldDB" id="A0A0A5GKT7"/>